<comment type="caution">
    <text evidence="2">The sequence shown here is derived from an EMBL/GenBank/DDBJ whole genome shotgun (WGS) entry which is preliminary data.</text>
</comment>
<sequence length="230" mass="25244">MAKTQNAISTKGQFTEIVVDAFGDDILKTLQTELGGLEIPFPKPEGMSETHVLAQVLGYDLAVDLVREVGTGLIYIPRANGRDNRDDEYLKAYNAGMTQAEIALVMKVSQRHVRRVLNGALGIRNRNFLRWDRHHRSHNKLSAEEVQNRERVLNEVLDGEITIEAAAKELNLSVSLTTRILESFVKVGSRRPLEVGRTRPHAKSNAGLTGIAGKSGTGQPAAPENRASGL</sequence>
<dbReference type="Proteomes" id="UP001549047">
    <property type="component" value="Unassembled WGS sequence"/>
</dbReference>
<reference evidence="2 3" key="1">
    <citation type="submission" date="2024-06" db="EMBL/GenBank/DDBJ databases">
        <title>Genomic Encyclopedia of Type Strains, Phase IV (KMG-IV): sequencing the most valuable type-strain genomes for metagenomic binning, comparative biology and taxonomic classification.</title>
        <authorList>
            <person name="Goeker M."/>
        </authorList>
    </citation>
    <scope>NUCLEOTIDE SEQUENCE [LARGE SCALE GENOMIC DNA]</scope>
    <source>
        <strain evidence="2 3">DSM 29780</strain>
    </source>
</reference>
<feature type="region of interest" description="Disordered" evidence="1">
    <location>
        <begin position="195"/>
        <end position="230"/>
    </location>
</feature>
<accession>A0ABV2ITH7</accession>
<organism evidence="2 3">
    <name type="scientific">Rhizobium aquaticum</name>
    <dbReference type="NCBI Taxonomy" id="1549636"/>
    <lineage>
        <taxon>Bacteria</taxon>
        <taxon>Pseudomonadati</taxon>
        <taxon>Pseudomonadota</taxon>
        <taxon>Alphaproteobacteria</taxon>
        <taxon>Hyphomicrobiales</taxon>
        <taxon>Rhizobiaceae</taxon>
        <taxon>Rhizobium/Agrobacterium group</taxon>
        <taxon>Rhizobium</taxon>
    </lineage>
</organism>
<protein>
    <submittedName>
        <fullName evidence="2">AraC-like DNA-binding protein</fullName>
    </submittedName>
</protein>
<proteinExistence type="predicted"/>
<evidence type="ECO:0000313" key="3">
    <source>
        <dbReference type="Proteomes" id="UP001549047"/>
    </source>
</evidence>
<evidence type="ECO:0000256" key="1">
    <source>
        <dbReference type="SAM" id="MobiDB-lite"/>
    </source>
</evidence>
<dbReference type="EMBL" id="JBEPMB010000001">
    <property type="protein sequence ID" value="MET3611782.1"/>
    <property type="molecule type" value="Genomic_DNA"/>
</dbReference>
<keyword evidence="3" id="KW-1185">Reference proteome</keyword>
<evidence type="ECO:0000313" key="2">
    <source>
        <dbReference type="EMBL" id="MET3611782.1"/>
    </source>
</evidence>
<name>A0ABV2ITH7_9HYPH</name>
<gene>
    <name evidence="2" type="ORF">ABID16_000087</name>
</gene>
<dbReference type="RefSeq" id="WP_354554051.1">
    <property type="nucleotide sequence ID" value="NZ_JBEPMB010000001.1"/>
</dbReference>